<proteinExistence type="predicted"/>
<keyword evidence="1" id="KW-0472">Membrane</keyword>
<sequence length="919" mass="108712">MDDIGTKITSAVSTLILNNPLSILIIMVVFILLYWYFTSDYKFKMPHLFAYNSDLRSQVLYWTENFSEDIMNLYKIGVSDLSVEDIQLVLGQSFQKDILNQLKQKVDAVFHDDINILKDVSDMEEKLQDKLTWVFVTIHDDENIYERNAQSRYALFDLIIFVSNNFANLKIQHQLFYSDYEYEDNIKYFVKKAKDKYNKNINISPSLQKNEIKIDYLTDGSIIPYDSSFFETIFDIISYNEGDGELPQKIDNTIIHEEYKSLFHMIINKVIDQIDDSMLKKNDESFVQKTMNQFNKEIYDDLSRNELLIKYNDEILNSFFETNESFFKNYFYDLSARYRKDTEITNFLSRNFVNYITKNTLFEKKNKYEFEKLLFDFKSEYGRGLLMKDFSFIEDVMQKYHKITNLYLFNKHHSVVRKAYTFLKSGKNSTDIKNAFTSLYRLHISLSDQFPKLLYYDTKHSVDKGRLNLYYNNIFKSIFDKISFYIKEFLEGLPQLFTKQKINLHKKYDNFILTSLIDLIQKARDYFTWIRKNLSTYIKDTINSALEGYKDHEISDILEKFVNDKEEFRDISGNVVEPFVSTFIKGIGKSIAKPFMIVISAFKLIFGILKLITNPVAIIRLLVSVFIMFVVIVLSFVDIIKIVTGTFALVVILTYMIVAVVYLLYYLIIMQILRLFDISIFQGKAYKIVYEYLIANEKDIRNWFMTPSYEQGNENHRLLIVPFSSCPEGYKPGIFFCERISKFVPTYSYHANIHRQSEGMSVEGSPFMKEFVPESNFHKYPENKKKRIIMRANLEKEQYLKKMNKRLSLYQDYTKATCFTIDNIDGLSSDLKNSMKQFCNNLYCQNGNFETFCGVYNNTSNSYNDYDLIETYIHLTSYILVLIAIITIIIVSFYDKQVIYFPKQISNIFYPLKRILHQI</sequence>
<reference evidence="2" key="1">
    <citation type="journal article" date="2020" name="Nature">
        <title>Giant virus diversity and host interactions through global metagenomics.</title>
        <authorList>
            <person name="Schulz F."/>
            <person name="Roux S."/>
            <person name="Paez-Espino D."/>
            <person name="Jungbluth S."/>
            <person name="Walsh D.A."/>
            <person name="Denef V.J."/>
            <person name="McMahon K.D."/>
            <person name="Konstantinidis K.T."/>
            <person name="Eloe-Fadrosh E.A."/>
            <person name="Kyrpides N.C."/>
            <person name="Woyke T."/>
        </authorList>
    </citation>
    <scope>NUCLEOTIDE SEQUENCE</scope>
    <source>
        <strain evidence="2">GVMAG-M-3300018416-26</strain>
    </source>
</reference>
<feature type="transmembrane region" description="Helical" evidence="1">
    <location>
        <begin position="595"/>
        <end position="612"/>
    </location>
</feature>
<keyword evidence="1" id="KW-1133">Transmembrane helix</keyword>
<feature type="transmembrane region" description="Helical" evidence="1">
    <location>
        <begin position="647"/>
        <end position="668"/>
    </location>
</feature>
<feature type="transmembrane region" description="Helical" evidence="1">
    <location>
        <begin position="872"/>
        <end position="894"/>
    </location>
</feature>
<name>A0A6C0BRV9_9ZZZZ</name>
<keyword evidence="1" id="KW-0812">Transmembrane</keyword>
<feature type="transmembrane region" description="Helical" evidence="1">
    <location>
        <begin position="20"/>
        <end position="37"/>
    </location>
</feature>
<organism evidence="2">
    <name type="scientific">viral metagenome</name>
    <dbReference type="NCBI Taxonomy" id="1070528"/>
    <lineage>
        <taxon>unclassified sequences</taxon>
        <taxon>metagenomes</taxon>
        <taxon>organismal metagenomes</taxon>
    </lineage>
</organism>
<protein>
    <submittedName>
        <fullName evidence="2">Uncharacterized protein</fullName>
    </submittedName>
</protein>
<dbReference type="EMBL" id="MN739215">
    <property type="protein sequence ID" value="QHS94013.1"/>
    <property type="molecule type" value="Genomic_DNA"/>
</dbReference>
<evidence type="ECO:0000256" key="1">
    <source>
        <dbReference type="SAM" id="Phobius"/>
    </source>
</evidence>
<feature type="transmembrane region" description="Helical" evidence="1">
    <location>
        <begin position="618"/>
        <end position="640"/>
    </location>
</feature>
<evidence type="ECO:0000313" key="2">
    <source>
        <dbReference type="EMBL" id="QHS94013.1"/>
    </source>
</evidence>
<dbReference type="AlphaFoldDB" id="A0A6C0BRV9"/>
<accession>A0A6C0BRV9</accession>